<evidence type="ECO:0000313" key="11">
    <source>
        <dbReference type="Proteomes" id="UP000185596"/>
    </source>
</evidence>
<keyword evidence="5 9" id="KW-1133">Transmembrane helix</keyword>
<evidence type="ECO:0000256" key="7">
    <source>
        <dbReference type="ARBA" id="ARBA00024033"/>
    </source>
</evidence>
<evidence type="ECO:0000256" key="4">
    <source>
        <dbReference type="ARBA" id="ARBA00022692"/>
    </source>
</evidence>
<protein>
    <recommendedName>
        <fullName evidence="12">Alpha-1,2-mannosyltransferase</fullName>
    </recommendedName>
</protein>
<accession>A0A1Q8C4I2</accession>
<feature type="transmembrane region" description="Helical" evidence="9">
    <location>
        <begin position="243"/>
        <end position="264"/>
    </location>
</feature>
<dbReference type="EMBL" id="MSIE01000087">
    <property type="protein sequence ID" value="OLF09235.1"/>
    <property type="molecule type" value="Genomic_DNA"/>
</dbReference>
<dbReference type="GO" id="GO:0016758">
    <property type="term" value="F:hexosyltransferase activity"/>
    <property type="evidence" value="ECO:0007669"/>
    <property type="project" value="InterPro"/>
</dbReference>
<name>A0A1Q8C4I2_9PSEU</name>
<keyword evidence="11" id="KW-1185">Reference proteome</keyword>
<dbReference type="Proteomes" id="UP000185596">
    <property type="component" value="Unassembled WGS sequence"/>
</dbReference>
<dbReference type="Pfam" id="PF09594">
    <property type="entry name" value="GT87"/>
    <property type="match status" value="1"/>
</dbReference>
<proteinExistence type="inferred from homology"/>
<evidence type="ECO:0008006" key="12">
    <source>
        <dbReference type="Google" id="ProtNLM"/>
    </source>
</evidence>
<evidence type="ECO:0000256" key="1">
    <source>
        <dbReference type="ARBA" id="ARBA00004651"/>
    </source>
</evidence>
<evidence type="ECO:0000256" key="6">
    <source>
        <dbReference type="ARBA" id="ARBA00023136"/>
    </source>
</evidence>
<feature type="transmembrane region" description="Helical" evidence="9">
    <location>
        <begin position="182"/>
        <end position="201"/>
    </location>
</feature>
<evidence type="ECO:0000313" key="10">
    <source>
        <dbReference type="EMBL" id="OLF09235.1"/>
    </source>
</evidence>
<feature type="transmembrane region" description="Helical" evidence="9">
    <location>
        <begin position="291"/>
        <end position="307"/>
    </location>
</feature>
<feature type="transmembrane region" description="Helical" evidence="9">
    <location>
        <begin position="78"/>
        <end position="99"/>
    </location>
</feature>
<evidence type="ECO:0000256" key="2">
    <source>
        <dbReference type="ARBA" id="ARBA00022475"/>
    </source>
</evidence>
<keyword evidence="6 9" id="KW-0472">Membrane</keyword>
<feature type="transmembrane region" description="Helical" evidence="9">
    <location>
        <begin position="345"/>
        <end position="365"/>
    </location>
</feature>
<feature type="region of interest" description="Disordered" evidence="8">
    <location>
        <begin position="370"/>
        <end position="392"/>
    </location>
</feature>
<reference evidence="10 11" key="1">
    <citation type="submission" date="2016-12" db="EMBL/GenBank/DDBJ databases">
        <title>The draft genome sequence of Actinophytocola sp. 11-183.</title>
        <authorList>
            <person name="Wang W."/>
            <person name="Yuan L."/>
        </authorList>
    </citation>
    <scope>NUCLEOTIDE SEQUENCE [LARGE SCALE GENOMIC DNA]</scope>
    <source>
        <strain evidence="10 11">11-183</strain>
    </source>
</reference>
<evidence type="ECO:0000256" key="3">
    <source>
        <dbReference type="ARBA" id="ARBA00022679"/>
    </source>
</evidence>
<comment type="subcellular location">
    <subcellularLocation>
        <location evidence="1">Cell membrane</location>
        <topology evidence="1">Multi-pass membrane protein</topology>
    </subcellularLocation>
</comment>
<comment type="caution">
    <text evidence="10">The sequence shown here is derived from an EMBL/GenBank/DDBJ whole genome shotgun (WGS) entry which is preliminary data.</text>
</comment>
<feature type="transmembrane region" description="Helical" evidence="9">
    <location>
        <begin position="155"/>
        <end position="176"/>
    </location>
</feature>
<dbReference type="InterPro" id="IPR018584">
    <property type="entry name" value="GT87"/>
</dbReference>
<keyword evidence="4 9" id="KW-0812">Transmembrane</keyword>
<keyword evidence="2" id="KW-1003">Cell membrane</keyword>
<sequence>MVLVAVSWLVLSLRAGTHVLTGWRLDLEVYRVGADVWRHGGPLYETLPELSNGSRLSFTYPPISAVLLAPLALVPFEVASAVMVLLTAGLLALVLVVVLRSLDVPPWPAALVLLAPALLVEPVRSTLDYGQVNVVLMALVVLDTLVRRPRWPRGALVGIAAAVKLTPAVFVLFFLLRGDRRAALTAVVSFLLTTGVGFVLAGRDSMQYWTSTVFDTGRIGGVLYISNQSVTAFLGRLGIGSTLVWAVLAVALVAVTAVGMRRAFASGRHTWALSLNALGALPLSPVSWSHHWVWAVPVLVTTGVGWWRSRDRATLALTAGGTALFLLSPHWWWDRRAPWDLWRMLTGNAYLLFAALVVTTAAIGLTRTVEPATPRTRPERREVLEGAGEPLN</sequence>
<feature type="transmembrane region" description="Helical" evidence="9">
    <location>
        <begin position="314"/>
        <end position="333"/>
    </location>
</feature>
<comment type="similarity">
    <text evidence="7">Belongs to the glycosyltransferase 87 family.</text>
</comment>
<gene>
    <name evidence="10" type="ORF">BU204_33180</name>
</gene>
<evidence type="ECO:0000256" key="5">
    <source>
        <dbReference type="ARBA" id="ARBA00022989"/>
    </source>
</evidence>
<evidence type="ECO:0000256" key="9">
    <source>
        <dbReference type="SAM" id="Phobius"/>
    </source>
</evidence>
<dbReference type="AlphaFoldDB" id="A0A1Q8C4I2"/>
<organism evidence="10 11">
    <name type="scientific">Actinophytocola xanthii</name>
    <dbReference type="NCBI Taxonomy" id="1912961"/>
    <lineage>
        <taxon>Bacteria</taxon>
        <taxon>Bacillati</taxon>
        <taxon>Actinomycetota</taxon>
        <taxon>Actinomycetes</taxon>
        <taxon>Pseudonocardiales</taxon>
        <taxon>Pseudonocardiaceae</taxon>
    </lineage>
</organism>
<evidence type="ECO:0000256" key="8">
    <source>
        <dbReference type="SAM" id="MobiDB-lite"/>
    </source>
</evidence>
<dbReference type="GO" id="GO:0005886">
    <property type="term" value="C:plasma membrane"/>
    <property type="evidence" value="ECO:0007669"/>
    <property type="project" value="UniProtKB-SubCell"/>
</dbReference>
<keyword evidence="3" id="KW-0808">Transferase</keyword>
<dbReference type="STRING" id="1912961.BU204_33180"/>